<protein>
    <submittedName>
        <fullName evidence="1">Uncharacterized protein</fullName>
    </submittedName>
</protein>
<organism evidence="1 2">
    <name type="scientific">Streptomyces griseiscabiei</name>
    <dbReference type="NCBI Taxonomy" id="2993540"/>
    <lineage>
        <taxon>Bacteria</taxon>
        <taxon>Bacillati</taxon>
        <taxon>Actinomycetota</taxon>
        <taxon>Actinomycetes</taxon>
        <taxon>Kitasatosporales</taxon>
        <taxon>Streptomycetaceae</taxon>
        <taxon>Streptomyces</taxon>
    </lineage>
</organism>
<evidence type="ECO:0000313" key="2">
    <source>
        <dbReference type="Proteomes" id="UP001271723"/>
    </source>
</evidence>
<sequence>MSCPDSHTLPDSSAKALRAVFDGVRHAIDAARTVALAAMADAAGGHLRQYNGIPGALHTVMASGIGTARIVPESLGDRAALDIHVSPAAYERIRAHLQDECFHDDVCDCEQDPWPALATLPRDEEVAILTLDAEDRGTAKRSPFGRGDVALKLDDESAFKAVEALHIAVALAPHIPAQTTPETPRP</sequence>
<keyword evidence="2" id="KW-1185">Reference proteome</keyword>
<evidence type="ECO:0000313" key="1">
    <source>
        <dbReference type="EMBL" id="MDX2916076.1"/>
    </source>
</evidence>
<comment type="caution">
    <text evidence="1">The sequence shown here is derived from an EMBL/GenBank/DDBJ whole genome shotgun (WGS) entry which is preliminary data.</text>
</comment>
<gene>
    <name evidence="1" type="ORF">PV517_46345</name>
</gene>
<dbReference type="Proteomes" id="UP001271723">
    <property type="component" value="Unassembled WGS sequence"/>
</dbReference>
<dbReference type="EMBL" id="JARAVY010000038">
    <property type="protein sequence ID" value="MDX2916076.1"/>
    <property type="molecule type" value="Genomic_DNA"/>
</dbReference>
<proteinExistence type="predicted"/>
<name>A0ABU4LJT1_9ACTN</name>
<accession>A0ABU4LJT1</accession>
<dbReference type="RefSeq" id="WP_086761569.1">
    <property type="nucleotide sequence ID" value="NZ_JAGJBZ010000005.1"/>
</dbReference>
<reference evidence="1 2" key="1">
    <citation type="journal article" date="2023" name="Microb. Genom.">
        <title>Mesoterricola silvestris gen. nov., sp. nov., Mesoterricola sediminis sp. nov., Geothrix oryzae sp. nov., Geothrix edaphica sp. nov., Geothrix rubra sp. nov., and Geothrix limicola sp. nov., six novel members of Acidobacteriota isolated from soils.</title>
        <authorList>
            <person name="Weisberg A.J."/>
            <person name="Pearce E."/>
            <person name="Kramer C.G."/>
            <person name="Chang J.H."/>
            <person name="Clarke C.R."/>
        </authorList>
    </citation>
    <scope>NUCLEOTIDE SEQUENCE [LARGE SCALE GENOMIC DNA]</scope>
    <source>
        <strain evidence="1 2">NRRL_B-2795</strain>
    </source>
</reference>